<protein>
    <recommendedName>
        <fullName evidence="3">Thioesterase domain-containing protein</fullName>
    </recommendedName>
</protein>
<sequence>MSIGLALVGLAAVFYITAYNMFIQMLTQRLGGSIQDPLQLWEALQTIGLLPIRTRAWIFSKIVGLANPYARTIDFRITELRKGKACGVMKQSKINSNPFQRVHEAALITFGETVGSLAFLTLLNHTTDIAVLTNINADYVKVSKGLLTASSVIPPFKDREATELITHVLIKNASFETVAQLTLTWKVDLLGASHTHTIPAAIPSK</sequence>
<dbReference type="InterPro" id="IPR027961">
    <property type="entry name" value="DUF4442"/>
</dbReference>
<dbReference type="Pfam" id="PF14539">
    <property type="entry name" value="DUF4442"/>
    <property type="match status" value="1"/>
</dbReference>
<reference evidence="1 2" key="1">
    <citation type="submission" date="2016-05" db="EMBL/GenBank/DDBJ databases">
        <title>Genome sequencing reveals origins of a unique bacterial endosymbiosis in the earliest lineages of terrestrial Fungi.</title>
        <authorList>
            <consortium name="DOE Joint Genome Institute"/>
            <person name="Uehling J."/>
            <person name="Gryganskyi A."/>
            <person name="Hameed K."/>
            <person name="Tschaplinski T."/>
            <person name="Misztal P."/>
            <person name="Wu S."/>
            <person name="Desiro A."/>
            <person name="Vande Pol N."/>
            <person name="Du Z.-Y."/>
            <person name="Zienkiewicz A."/>
            <person name="Zienkiewicz K."/>
            <person name="Morin E."/>
            <person name="Tisserant E."/>
            <person name="Splivallo R."/>
            <person name="Hainaut M."/>
            <person name="Henrissat B."/>
            <person name="Ohm R."/>
            <person name="Kuo A."/>
            <person name="Yan J."/>
            <person name="Lipzen A."/>
            <person name="Nolan M."/>
            <person name="Labutti K."/>
            <person name="Barry K."/>
            <person name="Goldstein A."/>
            <person name="Labbe J."/>
            <person name="Schadt C."/>
            <person name="Tuskan G."/>
            <person name="Grigoriev I."/>
            <person name="Martin F."/>
            <person name="Vilgalys R."/>
            <person name="Bonito G."/>
        </authorList>
    </citation>
    <scope>NUCLEOTIDE SEQUENCE [LARGE SCALE GENOMIC DNA]</scope>
    <source>
        <strain evidence="1 2">AG-77</strain>
    </source>
</reference>
<organism evidence="1 2">
    <name type="scientific">Linnemannia elongata AG-77</name>
    <dbReference type="NCBI Taxonomy" id="1314771"/>
    <lineage>
        <taxon>Eukaryota</taxon>
        <taxon>Fungi</taxon>
        <taxon>Fungi incertae sedis</taxon>
        <taxon>Mucoromycota</taxon>
        <taxon>Mortierellomycotina</taxon>
        <taxon>Mortierellomycetes</taxon>
        <taxon>Mortierellales</taxon>
        <taxon>Mortierellaceae</taxon>
        <taxon>Linnemannia</taxon>
    </lineage>
</organism>
<accession>A0A197KGG8</accession>
<dbReference type="Gene3D" id="3.10.129.10">
    <property type="entry name" value="Hotdog Thioesterase"/>
    <property type="match status" value="1"/>
</dbReference>
<dbReference type="InterPro" id="IPR029069">
    <property type="entry name" value="HotDog_dom_sf"/>
</dbReference>
<dbReference type="CDD" id="cd03443">
    <property type="entry name" value="PaaI_thioesterase"/>
    <property type="match status" value="1"/>
</dbReference>
<dbReference type="AlphaFoldDB" id="A0A197KGG8"/>
<name>A0A197KGG8_9FUNG</name>
<dbReference type="Proteomes" id="UP000078512">
    <property type="component" value="Unassembled WGS sequence"/>
</dbReference>
<dbReference type="EMBL" id="KV442012">
    <property type="protein sequence ID" value="OAQ36248.1"/>
    <property type="molecule type" value="Genomic_DNA"/>
</dbReference>
<dbReference type="OrthoDB" id="10255641at2759"/>
<keyword evidence="2" id="KW-1185">Reference proteome</keyword>
<proteinExistence type="predicted"/>
<evidence type="ECO:0008006" key="3">
    <source>
        <dbReference type="Google" id="ProtNLM"/>
    </source>
</evidence>
<evidence type="ECO:0000313" key="1">
    <source>
        <dbReference type="EMBL" id="OAQ36248.1"/>
    </source>
</evidence>
<gene>
    <name evidence="1" type="ORF">K457DRAFT_12750</name>
</gene>
<dbReference type="SUPFAM" id="SSF54637">
    <property type="entry name" value="Thioesterase/thiol ester dehydrase-isomerase"/>
    <property type="match status" value="1"/>
</dbReference>
<evidence type="ECO:0000313" key="2">
    <source>
        <dbReference type="Proteomes" id="UP000078512"/>
    </source>
</evidence>